<evidence type="ECO:0000256" key="12">
    <source>
        <dbReference type="ARBA" id="ARBA00022741"/>
    </source>
</evidence>
<organism evidence="19 20">
    <name type="scientific">Aminobacter aganoensis</name>
    <dbReference type="NCBI Taxonomy" id="83264"/>
    <lineage>
        <taxon>Bacteria</taxon>
        <taxon>Pseudomonadati</taxon>
        <taxon>Pseudomonadota</taxon>
        <taxon>Alphaproteobacteria</taxon>
        <taxon>Hyphomicrobiales</taxon>
        <taxon>Phyllobacteriaceae</taxon>
        <taxon>Aminobacter</taxon>
    </lineage>
</organism>
<evidence type="ECO:0000256" key="3">
    <source>
        <dbReference type="ARBA" id="ARBA00005201"/>
    </source>
</evidence>
<dbReference type="InterPro" id="IPR015864">
    <property type="entry name" value="FAD_synthase"/>
</dbReference>
<dbReference type="Proteomes" id="UP000536262">
    <property type="component" value="Unassembled WGS sequence"/>
</dbReference>
<accession>A0A7X0KKJ6</accession>
<keyword evidence="20" id="KW-1185">Reference proteome</keyword>
<dbReference type="Gene3D" id="3.40.50.620">
    <property type="entry name" value="HUPs"/>
    <property type="match status" value="1"/>
</dbReference>
<dbReference type="PANTHER" id="PTHR22749">
    <property type="entry name" value="RIBOFLAVIN KINASE/FMN ADENYLYLTRANSFERASE"/>
    <property type="match status" value="1"/>
</dbReference>
<dbReference type="RefSeq" id="WP_184699253.1">
    <property type="nucleotide sequence ID" value="NZ_BAABEG010000001.1"/>
</dbReference>
<dbReference type="InterPro" id="IPR014729">
    <property type="entry name" value="Rossmann-like_a/b/a_fold"/>
</dbReference>
<comment type="function">
    <text evidence="1">Catalyzes the phosphorylation of riboflavin to FMN followed by the adenylation of FMN to FAD.</text>
</comment>
<gene>
    <name evidence="19" type="ORF">GGR00_001820</name>
</gene>
<dbReference type="GO" id="GO:0009231">
    <property type="term" value="P:riboflavin biosynthetic process"/>
    <property type="evidence" value="ECO:0007669"/>
    <property type="project" value="InterPro"/>
</dbReference>
<evidence type="ECO:0000313" key="20">
    <source>
        <dbReference type="Proteomes" id="UP000536262"/>
    </source>
</evidence>
<evidence type="ECO:0000256" key="1">
    <source>
        <dbReference type="ARBA" id="ARBA00002121"/>
    </source>
</evidence>
<evidence type="ECO:0000256" key="4">
    <source>
        <dbReference type="ARBA" id="ARBA00010214"/>
    </source>
</evidence>
<dbReference type="AlphaFoldDB" id="A0A7X0KKJ6"/>
<keyword evidence="14" id="KW-0067">ATP-binding</keyword>
<sequence>MNKMVDTRNALFSPYPGCFAGRGQQSLVRLNLHEANGATFVEQCGGPVQLLTDATTVPAHLQAGVMMLGNFDGFHRGHQALMAAARAAALAGGSPIGVMSVEPHPRQLFAPHSTAFRLGTPATKAEAFGRFGVEFMYSPRFDHAFAGQEPEEFIDEILVGGFKVSRLVVGHNFRFGRRRRGDVDLLRRVGRLRGFAVTAVEEVQWDDATCSSTRVRDLLMAGDVEGASSLLGHAWTVELGVMPAAVLRSGERIVAWHASVLKPACGGYDVVIRRPNEPGSLSQGRITIDTSGLVSLALESWRVVESVQAPLFADFIRHCAD</sequence>
<evidence type="ECO:0000256" key="10">
    <source>
        <dbReference type="ARBA" id="ARBA00022679"/>
    </source>
</evidence>
<evidence type="ECO:0000256" key="9">
    <source>
        <dbReference type="ARBA" id="ARBA00022643"/>
    </source>
</evidence>
<dbReference type="EC" id="2.7.7.2" evidence="6"/>
<reference evidence="19 20" key="1">
    <citation type="submission" date="2020-08" db="EMBL/GenBank/DDBJ databases">
        <title>Genomic Encyclopedia of Type Strains, Phase IV (KMG-IV): sequencing the most valuable type-strain genomes for metagenomic binning, comparative biology and taxonomic classification.</title>
        <authorList>
            <person name="Goeker M."/>
        </authorList>
    </citation>
    <scope>NUCLEOTIDE SEQUENCE [LARGE SCALE GENOMIC DNA]</scope>
    <source>
        <strain evidence="19 20">DSM 7051</strain>
    </source>
</reference>
<dbReference type="EMBL" id="JACHOU010000003">
    <property type="protein sequence ID" value="MBB6354046.1"/>
    <property type="molecule type" value="Genomic_DNA"/>
</dbReference>
<proteinExistence type="inferred from homology"/>
<keyword evidence="8" id="KW-0285">Flavoprotein</keyword>
<comment type="pathway">
    <text evidence="3">Cofactor biosynthesis; FMN biosynthesis; FMN from riboflavin (ATP route): step 1/1.</text>
</comment>
<evidence type="ECO:0000256" key="14">
    <source>
        <dbReference type="ARBA" id="ARBA00022840"/>
    </source>
</evidence>
<evidence type="ECO:0000256" key="5">
    <source>
        <dbReference type="ARBA" id="ARBA00012105"/>
    </source>
</evidence>
<comment type="similarity">
    <text evidence="4">Belongs to the RibF family.</text>
</comment>
<evidence type="ECO:0000256" key="7">
    <source>
        <dbReference type="ARBA" id="ARBA00018483"/>
    </source>
</evidence>
<comment type="catalytic activity">
    <reaction evidence="16">
        <text>riboflavin + ATP = FMN + ADP + H(+)</text>
        <dbReference type="Rhea" id="RHEA:14357"/>
        <dbReference type="ChEBI" id="CHEBI:15378"/>
        <dbReference type="ChEBI" id="CHEBI:30616"/>
        <dbReference type="ChEBI" id="CHEBI:57986"/>
        <dbReference type="ChEBI" id="CHEBI:58210"/>
        <dbReference type="ChEBI" id="CHEBI:456216"/>
        <dbReference type="EC" id="2.7.1.26"/>
    </reaction>
</comment>
<dbReference type="FunFam" id="3.40.50.620:FF:000021">
    <property type="entry name" value="Riboflavin biosynthesis protein"/>
    <property type="match status" value="1"/>
</dbReference>
<comment type="pathway">
    <text evidence="2">Cofactor biosynthesis; FAD biosynthesis; FAD from FMN: step 1/1.</text>
</comment>
<evidence type="ECO:0000256" key="8">
    <source>
        <dbReference type="ARBA" id="ARBA00022630"/>
    </source>
</evidence>
<evidence type="ECO:0000313" key="19">
    <source>
        <dbReference type="EMBL" id="MBB6354046.1"/>
    </source>
</evidence>
<keyword evidence="13" id="KW-0274">FAD</keyword>
<dbReference type="GO" id="GO:0005524">
    <property type="term" value="F:ATP binding"/>
    <property type="evidence" value="ECO:0007669"/>
    <property type="project" value="UniProtKB-KW"/>
</dbReference>
<keyword evidence="19" id="KW-0418">Kinase</keyword>
<evidence type="ECO:0000256" key="13">
    <source>
        <dbReference type="ARBA" id="ARBA00022827"/>
    </source>
</evidence>
<dbReference type="Pfam" id="PF06574">
    <property type="entry name" value="FAD_syn"/>
    <property type="match status" value="1"/>
</dbReference>
<evidence type="ECO:0000256" key="15">
    <source>
        <dbReference type="ARBA" id="ARBA00032176"/>
    </source>
</evidence>
<evidence type="ECO:0000256" key="11">
    <source>
        <dbReference type="ARBA" id="ARBA00022695"/>
    </source>
</evidence>
<feature type="domain" description="FAD synthetase" evidence="18">
    <location>
        <begin position="60"/>
        <end position="214"/>
    </location>
</feature>
<keyword evidence="10 19" id="KW-0808">Transferase</keyword>
<dbReference type="EC" id="2.7.1.26" evidence="5"/>
<evidence type="ECO:0000256" key="17">
    <source>
        <dbReference type="ARBA" id="ARBA00049494"/>
    </source>
</evidence>
<dbReference type="PANTHER" id="PTHR22749:SF6">
    <property type="entry name" value="RIBOFLAVIN KINASE"/>
    <property type="match status" value="1"/>
</dbReference>
<evidence type="ECO:0000259" key="18">
    <source>
        <dbReference type="Pfam" id="PF06574"/>
    </source>
</evidence>
<evidence type="ECO:0000256" key="16">
    <source>
        <dbReference type="ARBA" id="ARBA00047880"/>
    </source>
</evidence>
<dbReference type="GO" id="GO:0008531">
    <property type="term" value="F:riboflavin kinase activity"/>
    <property type="evidence" value="ECO:0007669"/>
    <property type="project" value="UniProtKB-EC"/>
</dbReference>
<protein>
    <recommendedName>
        <fullName evidence="7">Bifunctional riboflavin kinase/FMN adenylyltransferase</fullName>
        <ecNumber evidence="5">2.7.1.26</ecNumber>
        <ecNumber evidence="6">2.7.7.2</ecNumber>
    </recommendedName>
    <alternativeName>
        <fullName evidence="15">Riboflavin biosynthesis protein RibF</fullName>
    </alternativeName>
</protein>
<dbReference type="InterPro" id="IPR023468">
    <property type="entry name" value="Riboflavin_kinase"/>
</dbReference>
<name>A0A7X0KKJ6_9HYPH</name>
<comment type="catalytic activity">
    <reaction evidence="17">
        <text>FMN + ATP + H(+) = FAD + diphosphate</text>
        <dbReference type="Rhea" id="RHEA:17237"/>
        <dbReference type="ChEBI" id="CHEBI:15378"/>
        <dbReference type="ChEBI" id="CHEBI:30616"/>
        <dbReference type="ChEBI" id="CHEBI:33019"/>
        <dbReference type="ChEBI" id="CHEBI:57692"/>
        <dbReference type="ChEBI" id="CHEBI:58210"/>
        <dbReference type="EC" id="2.7.7.2"/>
    </reaction>
</comment>
<keyword evidence="12" id="KW-0547">Nucleotide-binding</keyword>
<keyword evidence="11 19" id="KW-0548">Nucleotidyltransferase</keyword>
<comment type="caution">
    <text evidence="19">The sequence shown here is derived from an EMBL/GenBank/DDBJ whole genome shotgun (WGS) entry which is preliminary data.</text>
</comment>
<evidence type="ECO:0000256" key="6">
    <source>
        <dbReference type="ARBA" id="ARBA00012393"/>
    </source>
</evidence>
<evidence type="ECO:0000256" key="2">
    <source>
        <dbReference type="ARBA" id="ARBA00004726"/>
    </source>
</evidence>
<dbReference type="SUPFAM" id="SSF52374">
    <property type="entry name" value="Nucleotidylyl transferase"/>
    <property type="match status" value="1"/>
</dbReference>
<dbReference type="UniPathway" id="UPA00277">
    <property type="reaction ID" value="UER00407"/>
</dbReference>
<dbReference type="GO" id="GO:0009398">
    <property type="term" value="P:FMN biosynthetic process"/>
    <property type="evidence" value="ECO:0007669"/>
    <property type="project" value="TreeGrafter"/>
</dbReference>
<dbReference type="GO" id="GO:0003919">
    <property type="term" value="F:FMN adenylyltransferase activity"/>
    <property type="evidence" value="ECO:0007669"/>
    <property type="project" value="UniProtKB-EC"/>
</dbReference>
<dbReference type="GO" id="GO:0006747">
    <property type="term" value="P:FAD biosynthetic process"/>
    <property type="evidence" value="ECO:0007669"/>
    <property type="project" value="UniProtKB-UniPathway"/>
</dbReference>
<dbReference type="CDD" id="cd02064">
    <property type="entry name" value="FAD_synthetase_N"/>
    <property type="match status" value="1"/>
</dbReference>
<keyword evidence="9" id="KW-0288">FMN</keyword>